<keyword evidence="2 4" id="KW-0819">tRNA processing</keyword>
<gene>
    <name evidence="4 7" type="primary">truA</name>
    <name evidence="7" type="ORF">Mhypo_03492</name>
</gene>
<comment type="caution">
    <text evidence="7">The sequence shown here is derived from an EMBL/GenBank/DDBJ whole genome shotgun (WGS) entry which is preliminary data.</text>
</comment>
<accession>A0ABX9MI19</accession>
<dbReference type="HAMAP" id="MF_00171">
    <property type="entry name" value="TruA"/>
    <property type="match status" value="1"/>
</dbReference>
<feature type="active site" description="Nucleophile" evidence="4">
    <location>
        <position position="92"/>
    </location>
</feature>
<dbReference type="SUPFAM" id="SSF55120">
    <property type="entry name" value="Pseudouridine synthase"/>
    <property type="match status" value="1"/>
</dbReference>
<reference evidence="7 8" key="1">
    <citation type="submission" date="2018-08" db="EMBL/GenBank/DDBJ databases">
        <title>Meiothermus hypogaeus DSM 23238 genome sequencing project.</title>
        <authorList>
            <person name="Da Costa M.S."/>
            <person name="Albuquerque L."/>
            <person name="Raposo P."/>
            <person name="Froufe H.J.C."/>
            <person name="Barroso C.S."/>
            <person name="Egas C."/>
        </authorList>
    </citation>
    <scope>NUCLEOTIDE SEQUENCE [LARGE SCALE GENOMIC DNA]</scope>
    <source>
        <strain evidence="7 8">DSM 23238</strain>
    </source>
</reference>
<dbReference type="Proteomes" id="UP000265443">
    <property type="component" value="Unassembled WGS sequence"/>
</dbReference>
<comment type="subunit">
    <text evidence="4">Homodimer.</text>
</comment>
<dbReference type="Pfam" id="PF01416">
    <property type="entry name" value="PseudoU_synth_1"/>
    <property type="match status" value="2"/>
</dbReference>
<name>A0ABX9MI19_9DEIN</name>
<evidence type="ECO:0000256" key="3">
    <source>
        <dbReference type="ARBA" id="ARBA00023235"/>
    </source>
</evidence>
<comment type="caution">
    <text evidence="4">Lacks conserved residue(s) required for the propagation of feature annotation.</text>
</comment>
<evidence type="ECO:0000256" key="1">
    <source>
        <dbReference type="ARBA" id="ARBA00009375"/>
    </source>
</evidence>
<evidence type="ECO:0000256" key="5">
    <source>
        <dbReference type="RuleBase" id="RU003792"/>
    </source>
</evidence>
<dbReference type="PANTHER" id="PTHR11142">
    <property type="entry name" value="PSEUDOURIDYLATE SYNTHASE"/>
    <property type="match status" value="1"/>
</dbReference>
<proteinExistence type="inferred from homology"/>
<sequence length="291" mass="33127">MMREWIRGISYHRGLIVERLPAVKMTFALAEQAISENTGLRRILLTLEYDGTGFAGLQTQAQGERTVQQELEAALSKIPGARPKIWPCGRTDAGVHALAMPVHYNTTDRIPVEKIPYALNSLLPPDIRALRAEEVLPDFHARKSCHWREYRYRILQRRMPPALERHRVWWIPQSLNLIPLRHALESLVGTHDFRAFAVKEERSTVRTIYRAHLEVWPTEGGREIWLEFVGSGFLRGQVRSMVGTLVEVGLGKRDSSSIAHLLQHGTRKDAGATAPPHGLYFVRAGYQPYCQ</sequence>
<dbReference type="InterPro" id="IPR001406">
    <property type="entry name" value="PsdUridine_synth_TruA"/>
</dbReference>
<keyword evidence="8" id="KW-1185">Reference proteome</keyword>
<dbReference type="GO" id="GO:0160147">
    <property type="term" value="F:tRNA pseudouridine(38-40) synthase activity"/>
    <property type="evidence" value="ECO:0007669"/>
    <property type="project" value="UniProtKB-EC"/>
</dbReference>
<dbReference type="NCBIfam" id="TIGR00071">
    <property type="entry name" value="hisT_truA"/>
    <property type="match status" value="1"/>
</dbReference>
<dbReference type="InterPro" id="IPR020095">
    <property type="entry name" value="PsdUridine_synth_TruA_C"/>
</dbReference>
<organism evidence="7 8">
    <name type="scientific">Meiothermus hypogaeus</name>
    <dbReference type="NCBI Taxonomy" id="884155"/>
    <lineage>
        <taxon>Bacteria</taxon>
        <taxon>Thermotogati</taxon>
        <taxon>Deinococcota</taxon>
        <taxon>Deinococci</taxon>
        <taxon>Thermales</taxon>
        <taxon>Thermaceae</taxon>
        <taxon>Meiothermus</taxon>
    </lineage>
</organism>
<dbReference type="InterPro" id="IPR020103">
    <property type="entry name" value="PsdUridine_synth_cat_dom_sf"/>
</dbReference>
<evidence type="ECO:0000256" key="2">
    <source>
        <dbReference type="ARBA" id="ARBA00022694"/>
    </source>
</evidence>
<evidence type="ECO:0000313" key="7">
    <source>
        <dbReference type="EMBL" id="RIH74168.1"/>
    </source>
</evidence>
<dbReference type="InterPro" id="IPR020097">
    <property type="entry name" value="PsdUridine_synth_TruA_a/b_dom"/>
</dbReference>
<dbReference type="CDD" id="cd02570">
    <property type="entry name" value="PseudoU_synth_EcTruA"/>
    <property type="match status" value="1"/>
</dbReference>
<dbReference type="Gene3D" id="3.30.70.580">
    <property type="entry name" value="Pseudouridine synthase I, catalytic domain, N-terminal subdomain"/>
    <property type="match status" value="1"/>
</dbReference>
<comment type="similarity">
    <text evidence="1 4 5">Belongs to the tRNA pseudouridine synthase TruA family.</text>
</comment>
<dbReference type="PANTHER" id="PTHR11142:SF0">
    <property type="entry name" value="TRNA PSEUDOURIDINE SYNTHASE-LIKE 1"/>
    <property type="match status" value="1"/>
</dbReference>
<dbReference type="PIRSF" id="PIRSF001430">
    <property type="entry name" value="tRNA_psdUrid_synth"/>
    <property type="match status" value="1"/>
</dbReference>
<dbReference type="EC" id="5.4.99.12" evidence="4"/>
<evidence type="ECO:0000313" key="8">
    <source>
        <dbReference type="Proteomes" id="UP000265443"/>
    </source>
</evidence>
<protein>
    <recommendedName>
        <fullName evidence="4">tRNA pseudouridine synthase A</fullName>
        <ecNumber evidence="4">5.4.99.12</ecNumber>
    </recommendedName>
    <alternativeName>
        <fullName evidence="4">tRNA pseudouridine(38-40) synthase</fullName>
    </alternativeName>
    <alternativeName>
        <fullName evidence="4">tRNA pseudouridylate synthase I</fullName>
    </alternativeName>
    <alternativeName>
        <fullName evidence="4">tRNA-uridine isomerase I</fullName>
    </alternativeName>
</protein>
<feature type="binding site" evidence="4">
    <location>
        <position position="150"/>
    </location>
    <ligand>
        <name>substrate</name>
    </ligand>
</feature>
<evidence type="ECO:0000256" key="4">
    <source>
        <dbReference type="HAMAP-Rule" id="MF_00171"/>
    </source>
</evidence>
<dbReference type="EMBL" id="QWKY01000155">
    <property type="protein sequence ID" value="RIH74168.1"/>
    <property type="molecule type" value="Genomic_DNA"/>
</dbReference>
<comment type="function">
    <text evidence="4">Formation of pseudouridine at positions 38, 39 and 40 in the anticodon stem and loop of transfer RNAs.</text>
</comment>
<dbReference type="InterPro" id="IPR020094">
    <property type="entry name" value="TruA/RsuA/RluB/E/F_N"/>
</dbReference>
<dbReference type="Gene3D" id="3.30.70.660">
    <property type="entry name" value="Pseudouridine synthase I, catalytic domain, C-terminal subdomain"/>
    <property type="match status" value="1"/>
</dbReference>
<feature type="domain" description="Pseudouridine synthase I TruA alpha/beta" evidence="6">
    <location>
        <begin position="183"/>
        <end position="286"/>
    </location>
</feature>
<feature type="domain" description="Pseudouridine synthase I TruA alpha/beta" evidence="6">
    <location>
        <begin position="48"/>
        <end position="141"/>
    </location>
</feature>
<comment type="catalytic activity">
    <reaction evidence="4 5">
        <text>uridine(38/39/40) in tRNA = pseudouridine(38/39/40) in tRNA</text>
        <dbReference type="Rhea" id="RHEA:22376"/>
        <dbReference type="Rhea" id="RHEA-COMP:10085"/>
        <dbReference type="Rhea" id="RHEA-COMP:10087"/>
        <dbReference type="ChEBI" id="CHEBI:65314"/>
        <dbReference type="ChEBI" id="CHEBI:65315"/>
        <dbReference type="EC" id="5.4.99.12"/>
    </reaction>
</comment>
<keyword evidence="3 4" id="KW-0413">Isomerase</keyword>
<evidence type="ECO:0000259" key="6">
    <source>
        <dbReference type="Pfam" id="PF01416"/>
    </source>
</evidence>